<accession>A0A809YPU4</accession>
<organism evidence="2">
    <name type="scientific">Bradyrhizobium diazoefficiens</name>
    <dbReference type="NCBI Taxonomy" id="1355477"/>
    <lineage>
        <taxon>Bacteria</taxon>
        <taxon>Pseudomonadati</taxon>
        <taxon>Pseudomonadota</taxon>
        <taxon>Alphaproteobacteria</taxon>
        <taxon>Hyphomicrobiales</taxon>
        <taxon>Nitrobacteraceae</taxon>
        <taxon>Bradyrhizobium</taxon>
    </lineage>
</organism>
<dbReference type="AlphaFoldDB" id="A0A809YPU4"/>
<reference evidence="2" key="1">
    <citation type="submission" date="2020-05" db="EMBL/GenBank/DDBJ databases">
        <title>Complete genome sequence of Bradyrhizobium diazoefficiens XF3 isolated from soybean nodule.</title>
        <authorList>
            <person name="Noda R."/>
            <person name="Kakizaki K."/>
            <person name="Minamisawa K."/>
        </authorList>
    </citation>
    <scope>NUCLEOTIDE SEQUENCE</scope>
    <source>
        <strain evidence="2">XF3</strain>
    </source>
</reference>
<protein>
    <submittedName>
        <fullName evidence="2">Uncharacterized protein</fullName>
    </submittedName>
</protein>
<keyword evidence="1" id="KW-0472">Membrane</keyword>
<keyword evidence="1" id="KW-0812">Transmembrane</keyword>
<evidence type="ECO:0000313" key="2">
    <source>
        <dbReference type="EMBL" id="BCE39571.1"/>
    </source>
</evidence>
<keyword evidence="1" id="KW-1133">Transmembrane helix</keyword>
<name>A0A809YPU4_9BRAD</name>
<sequence length="86" mass="9895">MPWPWKIGRAIAYPKHRPETFFADEMLDAAYEEATRADVLALAYMAYDNTKPVLRVWTVAFYGIGFSLLLIPTVQTFYSVLRSFIA</sequence>
<evidence type="ECO:0000256" key="1">
    <source>
        <dbReference type="SAM" id="Phobius"/>
    </source>
</evidence>
<proteinExistence type="predicted"/>
<feature type="transmembrane region" description="Helical" evidence="1">
    <location>
        <begin position="59"/>
        <end position="81"/>
    </location>
</feature>
<gene>
    <name evidence="2" type="ORF">XF3B_46020</name>
</gene>
<dbReference type="EMBL" id="AP023093">
    <property type="protein sequence ID" value="BCE39571.1"/>
    <property type="molecule type" value="Genomic_DNA"/>
</dbReference>